<sequence length="810" mass="86786">MAQEDHGQSHGDSPNNPTISTPTSTSPSLAPIVTSVTAPPASNTSAGPLNTAAAETTLPPITELAPVPFTAADRPTASTTAPVPTSTPAASSESEPFVLSSSVPTLTPASAPAAPAAPPAVPQQNGDSRAPEAASTPTSNSEMSNQHPGLPHGQHVSYPGSSMPYASSAGPSAAQYAPYPVVTSQATEPYRPSPMPVSMPLPSMRTIENPHGPPVSNPQGMPMNMHMAPTSGGVPFYSHQGMPMASYGLPDSMARYAIPHDPRLLGHRGPKKKTSYQARDLETRDGTRRIKKMTWEEGGLQIRVAGGELKAGYPKPCAASSLQLLAHLLVCQEATETSKTHVHVALIAPDSPNSNISQCDETHPTCNNCKKSKRECLGYDPIFRQQAGGQSSSNIQPAPSQRTPPTVPSSVPSTVPSSIAPNPALTARPTNSYGSQPSMLPSSYATAHATTASPNPSITSLSYDSSFSNVASPPVKSESTYEYPPAIDPALQGFSSTSNAESSRAVEQRPLADNNQHLRANKMKIDEIIDLLGTVPTSQNIAHTEGTHNEITKVYHEMYAPGLASFFESGWYHFTENGSPSFPRSQRLVELMASFLKALEAVKVNDQTQMAYSGILETRLVWELARAAYDPPTAASAISTTTLPHDGDAKETQNRVRVVEALLCGDYLSVNPLCPPMQDPDSYRTRQFDFWYSLAEFVRTREDPNGPSAAKSREEMLSRMRYLLDGRENRDVLYSIAVVRELAPHFDSPYGNAAPQHADESDPKNRLSVASKFIYDESQVTGGTTNVVRRLCDIAYRAFVNPGVNIARRP</sequence>
<feature type="compositionally biased region" description="Low complexity" evidence="2">
    <location>
        <begin position="442"/>
        <end position="453"/>
    </location>
</feature>
<feature type="compositionally biased region" description="Polar residues" evidence="2">
    <location>
        <begin position="34"/>
        <end position="48"/>
    </location>
</feature>
<gene>
    <name evidence="3" type="ORF">FOXB_13083</name>
</gene>
<accession>F9G351</accession>
<feature type="region of interest" description="Disordered" evidence="2">
    <location>
        <begin position="387"/>
        <end position="453"/>
    </location>
</feature>
<feature type="compositionally biased region" description="Low complexity" evidence="2">
    <location>
        <begin position="408"/>
        <end position="418"/>
    </location>
</feature>
<dbReference type="STRING" id="660025.F9G351"/>
<dbReference type="PANTHER" id="PTHR38791">
    <property type="entry name" value="ZN(II)2CYS6 TRANSCRIPTION FACTOR (EUROFUNG)-RELATED-RELATED"/>
    <property type="match status" value="1"/>
</dbReference>
<protein>
    <recommendedName>
        <fullName evidence="4">Zn(2)-C6 fungal-type domain-containing protein</fullName>
    </recommendedName>
</protein>
<dbReference type="GO" id="GO:0000981">
    <property type="term" value="F:DNA-binding transcription factor activity, RNA polymerase II-specific"/>
    <property type="evidence" value="ECO:0007669"/>
    <property type="project" value="InterPro"/>
</dbReference>
<dbReference type="InterPro" id="IPR053175">
    <property type="entry name" value="DHMBA_Reg_Transcription_Factor"/>
</dbReference>
<feature type="compositionally biased region" description="Polar residues" evidence="2">
    <location>
        <begin position="135"/>
        <end position="147"/>
    </location>
</feature>
<feature type="region of interest" description="Disordered" evidence="2">
    <location>
        <begin position="466"/>
        <end position="514"/>
    </location>
</feature>
<feature type="compositionally biased region" description="Low complexity" evidence="2">
    <location>
        <begin position="13"/>
        <end position="28"/>
    </location>
</feature>
<organism evidence="3">
    <name type="scientific">Fusarium oxysporum (strain Fo5176)</name>
    <name type="common">Fusarium vascular wilt</name>
    <dbReference type="NCBI Taxonomy" id="660025"/>
    <lineage>
        <taxon>Eukaryota</taxon>
        <taxon>Fungi</taxon>
        <taxon>Dikarya</taxon>
        <taxon>Ascomycota</taxon>
        <taxon>Pezizomycotina</taxon>
        <taxon>Sordariomycetes</taxon>
        <taxon>Hypocreomycetidae</taxon>
        <taxon>Hypocreales</taxon>
        <taxon>Nectriaceae</taxon>
        <taxon>Fusarium</taxon>
        <taxon>Fusarium oxysporum species complex</taxon>
    </lineage>
</organism>
<feature type="region of interest" description="Disordered" evidence="2">
    <location>
        <begin position="1"/>
        <end position="170"/>
    </location>
</feature>
<evidence type="ECO:0008006" key="4">
    <source>
        <dbReference type="Google" id="ProtNLM"/>
    </source>
</evidence>
<feature type="compositionally biased region" description="Low complexity" evidence="2">
    <location>
        <begin position="75"/>
        <end position="114"/>
    </location>
</feature>
<dbReference type="OrthoDB" id="5375558at2759"/>
<dbReference type="GO" id="GO:0008270">
    <property type="term" value="F:zinc ion binding"/>
    <property type="evidence" value="ECO:0007669"/>
    <property type="project" value="InterPro"/>
</dbReference>
<dbReference type="EMBL" id="AFQF01003281">
    <property type="protein sequence ID" value="EGU76405.1"/>
    <property type="molecule type" value="Genomic_DNA"/>
</dbReference>
<comment type="caution">
    <text evidence="3">The sequence shown here is derived from an EMBL/GenBank/DDBJ whole genome shotgun (WGS) entry which is preliminary data.</text>
</comment>
<evidence type="ECO:0000256" key="2">
    <source>
        <dbReference type="SAM" id="MobiDB-lite"/>
    </source>
</evidence>
<reference evidence="3" key="1">
    <citation type="journal article" date="2012" name="Mol. Plant Microbe Interact.">
        <title>A highly conserved effector in Fusarium oxysporum is required for full virulence on Arabidopsis.</title>
        <authorList>
            <person name="Thatcher L.F."/>
            <person name="Gardiner D.M."/>
            <person name="Kazan K."/>
            <person name="Manners J."/>
        </authorList>
    </citation>
    <scope>NUCLEOTIDE SEQUENCE [LARGE SCALE GENOMIC DNA]</scope>
    <source>
        <strain evidence="3">Fo5176</strain>
    </source>
</reference>
<feature type="compositionally biased region" description="Polar residues" evidence="2">
    <location>
        <begin position="387"/>
        <end position="401"/>
    </location>
</feature>
<feature type="compositionally biased region" description="Polar residues" evidence="2">
    <location>
        <begin position="428"/>
        <end position="441"/>
    </location>
</feature>
<dbReference type="PANTHER" id="PTHR38791:SF13">
    <property type="entry name" value="ZN(2)-C6 FUNGAL-TYPE DOMAIN-CONTAINING PROTEIN"/>
    <property type="match status" value="1"/>
</dbReference>
<feature type="compositionally biased region" description="Polar residues" evidence="2">
    <location>
        <begin position="493"/>
        <end position="502"/>
    </location>
</feature>
<evidence type="ECO:0000256" key="1">
    <source>
        <dbReference type="ARBA" id="ARBA00023242"/>
    </source>
</evidence>
<proteinExistence type="predicted"/>
<dbReference type="CDD" id="cd00067">
    <property type="entry name" value="GAL4"/>
    <property type="match status" value="1"/>
</dbReference>
<dbReference type="InterPro" id="IPR001138">
    <property type="entry name" value="Zn2Cys6_DnaBD"/>
</dbReference>
<dbReference type="AlphaFoldDB" id="F9G351"/>
<evidence type="ECO:0000313" key="3">
    <source>
        <dbReference type="EMBL" id="EGU76405.1"/>
    </source>
</evidence>
<name>F9G351_FUSOF</name>
<keyword evidence="1" id="KW-0539">Nucleus</keyword>